<proteinExistence type="predicted"/>
<name>A0ABN9BEY3_9NEOB</name>
<dbReference type="EMBL" id="CATNWA010003753">
    <property type="protein sequence ID" value="CAI9546179.1"/>
    <property type="molecule type" value="Genomic_DNA"/>
</dbReference>
<organism evidence="1 2">
    <name type="scientific">Staurois parvus</name>
    <dbReference type="NCBI Taxonomy" id="386267"/>
    <lineage>
        <taxon>Eukaryota</taxon>
        <taxon>Metazoa</taxon>
        <taxon>Chordata</taxon>
        <taxon>Craniata</taxon>
        <taxon>Vertebrata</taxon>
        <taxon>Euteleostomi</taxon>
        <taxon>Amphibia</taxon>
        <taxon>Batrachia</taxon>
        <taxon>Anura</taxon>
        <taxon>Neobatrachia</taxon>
        <taxon>Ranoidea</taxon>
        <taxon>Ranidae</taxon>
        <taxon>Staurois</taxon>
    </lineage>
</organism>
<keyword evidence="2" id="KW-1185">Reference proteome</keyword>
<reference evidence="1" key="1">
    <citation type="submission" date="2023-05" db="EMBL/GenBank/DDBJ databases">
        <authorList>
            <person name="Stuckert A."/>
        </authorList>
    </citation>
    <scope>NUCLEOTIDE SEQUENCE</scope>
</reference>
<sequence length="35" mass="3739">MSCQSAPGHTCQSMPSINAVNQYHLSVPISATYQS</sequence>
<evidence type="ECO:0000313" key="1">
    <source>
        <dbReference type="EMBL" id="CAI9546179.1"/>
    </source>
</evidence>
<evidence type="ECO:0000313" key="2">
    <source>
        <dbReference type="Proteomes" id="UP001162483"/>
    </source>
</evidence>
<comment type="caution">
    <text evidence="1">The sequence shown here is derived from an EMBL/GenBank/DDBJ whole genome shotgun (WGS) entry which is preliminary data.</text>
</comment>
<gene>
    <name evidence="1" type="ORF">SPARVUS_LOCUS2792151</name>
</gene>
<accession>A0ABN9BEY3</accession>
<protein>
    <submittedName>
        <fullName evidence="1">Uncharacterized protein</fullName>
    </submittedName>
</protein>
<feature type="non-terminal residue" evidence="1">
    <location>
        <position position="35"/>
    </location>
</feature>
<dbReference type="Proteomes" id="UP001162483">
    <property type="component" value="Unassembled WGS sequence"/>
</dbReference>